<organism evidence="1 2">
    <name type="scientific">Pseudoalteromonas byunsanensis</name>
    <dbReference type="NCBI Taxonomy" id="327939"/>
    <lineage>
        <taxon>Bacteria</taxon>
        <taxon>Pseudomonadati</taxon>
        <taxon>Pseudomonadota</taxon>
        <taxon>Gammaproteobacteria</taxon>
        <taxon>Alteromonadales</taxon>
        <taxon>Pseudoalteromonadaceae</taxon>
        <taxon>Pseudoalteromonas</taxon>
    </lineage>
</organism>
<evidence type="ECO:0000313" key="2">
    <source>
        <dbReference type="Proteomes" id="UP000180253"/>
    </source>
</evidence>
<gene>
    <name evidence="1" type="ORF">BIW53_14415</name>
</gene>
<reference evidence="1 2" key="1">
    <citation type="submission" date="2016-10" db="EMBL/GenBank/DDBJ databases">
        <title>Pseudoalteromonas amylolytica sp. nov., isolated from the surface seawater.</title>
        <authorList>
            <person name="Wu Y.-H."/>
            <person name="Cheng H."/>
            <person name="Jin X.-B."/>
            <person name="Wang C.-S."/>
            <person name="Xu X.-W."/>
        </authorList>
    </citation>
    <scope>NUCLEOTIDE SEQUENCE [LARGE SCALE GENOMIC DNA]</scope>
    <source>
        <strain evidence="1 2">JCM 12483</strain>
    </source>
</reference>
<dbReference type="AlphaFoldDB" id="A0A1S1N4A7"/>
<protein>
    <submittedName>
        <fullName evidence="1">Uncharacterized protein</fullName>
    </submittedName>
</protein>
<dbReference type="OrthoDB" id="2451827at2"/>
<dbReference type="EMBL" id="MNAN01000034">
    <property type="protein sequence ID" value="OHU94275.1"/>
    <property type="molecule type" value="Genomic_DNA"/>
</dbReference>
<keyword evidence="2" id="KW-1185">Reference proteome</keyword>
<name>A0A1S1N4A7_9GAMM</name>
<evidence type="ECO:0000313" key="1">
    <source>
        <dbReference type="EMBL" id="OHU94275.1"/>
    </source>
</evidence>
<dbReference type="RefSeq" id="WP_070992715.1">
    <property type="nucleotide sequence ID" value="NZ_CBCSHD010000009.1"/>
</dbReference>
<dbReference type="STRING" id="327939.BIW53_14415"/>
<proteinExistence type="predicted"/>
<dbReference type="Proteomes" id="UP000180253">
    <property type="component" value="Unassembled WGS sequence"/>
</dbReference>
<accession>A0A1S1N4A7</accession>
<comment type="caution">
    <text evidence="1">The sequence shown here is derived from an EMBL/GenBank/DDBJ whole genome shotgun (WGS) entry which is preliminary data.</text>
</comment>
<sequence>MRTDISQYLYHWVKADTEELAIEILCKIIERRQLLGGDGFIKGKHKCICFTETPMNLFHREEHRYKKFGVRFEKSYIFSRGGRPVIYQPKCDYELLPNSLKWRHVTFEPPKIDFTWEREWRIESERLEIAPEEVTFIVPHEGYGQCLSTTYYSKEYREVVYAVPEDEPPSHLLPKNYKFMVI</sequence>